<dbReference type="SMART" id="SM00220">
    <property type="entry name" value="S_TKc"/>
    <property type="match status" value="1"/>
</dbReference>
<dbReference type="PROSITE" id="PS00108">
    <property type="entry name" value="PROTEIN_KINASE_ST"/>
    <property type="match status" value="1"/>
</dbReference>
<organism evidence="2">
    <name type="scientific">Alexandrium monilatum</name>
    <dbReference type="NCBI Taxonomy" id="311494"/>
    <lineage>
        <taxon>Eukaryota</taxon>
        <taxon>Sar</taxon>
        <taxon>Alveolata</taxon>
        <taxon>Dinophyceae</taxon>
        <taxon>Gonyaulacales</taxon>
        <taxon>Pyrocystaceae</taxon>
        <taxon>Alexandrium</taxon>
    </lineage>
</organism>
<reference evidence="2" key="1">
    <citation type="submission" date="2021-01" db="EMBL/GenBank/DDBJ databases">
        <authorList>
            <person name="Corre E."/>
            <person name="Pelletier E."/>
            <person name="Niang G."/>
            <person name="Scheremetjew M."/>
            <person name="Finn R."/>
            <person name="Kale V."/>
            <person name="Holt S."/>
            <person name="Cochrane G."/>
            <person name="Meng A."/>
            <person name="Brown T."/>
            <person name="Cohen L."/>
        </authorList>
    </citation>
    <scope>NUCLEOTIDE SEQUENCE</scope>
    <source>
        <strain evidence="2">CCMP3105</strain>
    </source>
</reference>
<dbReference type="InterPro" id="IPR011009">
    <property type="entry name" value="Kinase-like_dom_sf"/>
</dbReference>
<dbReference type="EMBL" id="HBNR01037619">
    <property type="protein sequence ID" value="CAE4594536.1"/>
    <property type="molecule type" value="Transcribed_RNA"/>
</dbReference>
<name>A0A7S4VFB4_9DINO</name>
<dbReference type="InterPro" id="IPR000719">
    <property type="entry name" value="Prot_kinase_dom"/>
</dbReference>
<accession>A0A7S4VFB4</accession>
<dbReference type="GO" id="GO:0005524">
    <property type="term" value="F:ATP binding"/>
    <property type="evidence" value="ECO:0007669"/>
    <property type="project" value="InterPro"/>
</dbReference>
<proteinExistence type="predicted"/>
<dbReference type="GO" id="GO:0004674">
    <property type="term" value="F:protein serine/threonine kinase activity"/>
    <property type="evidence" value="ECO:0007669"/>
    <property type="project" value="TreeGrafter"/>
</dbReference>
<dbReference type="AlphaFoldDB" id="A0A7S4VFB4"/>
<evidence type="ECO:0000259" key="1">
    <source>
        <dbReference type="PROSITE" id="PS50011"/>
    </source>
</evidence>
<protein>
    <recommendedName>
        <fullName evidence="1">Protein kinase domain-containing protein</fullName>
    </recommendedName>
</protein>
<dbReference type="Gene3D" id="1.10.510.10">
    <property type="entry name" value="Transferase(Phosphotransferase) domain 1"/>
    <property type="match status" value="1"/>
</dbReference>
<dbReference type="Pfam" id="PF00069">
    <property type="entry name" value="Pkinase"/>
    <property type="match status" value="1"/>
</dbReference>
<gene>
    <name evidence="2" type="ORF">AMON00008_LOCUS25944</name>
</gene>
<dbReference type="PANTHER" id="PTHR44329">
    <property type="entry name" value="SERINE/THREONINE-PROTEIN KINASE TNNI3K-RELATED"/>
    <property type="match status" value="1"/>
</dbReference>
<feature type="domain" description="Protein kinase" evidence="1">
    <location>
        <begin position="1"/>
        <end position="156"/>
    </location>
</feature>
<evidence type="ECO:0000313" key="2">
    <source>
        <dbReference type="EMBL" id="CAE4594536.1"/>
    </source>
</evidence>
<dbReference type="InterPro" id="IPR008271">
    <property type="entry name" value="Ser/Thr_kinase_AS"/>
</dbReference>
<dbReference type="InterPro" id="IPR051681">
    <property type="entry name" value="Ser/Thr_Kinases-Pseudokinases"/>
</dbReference>
<dbReference type="SUPFAM" id="SSF56112">
    <property type="entry name" value="Protein kinase-like (PK-like)"/>
    <property type="match status" value="1"/>
</dbReference>
<dbReference type="PROSITE" id="PS50011">
    <property type="entry name" value="PROTEIN_KINASE_DOM"/>
    <property type="match status" value="1"/>
</dbReference>
<sequence length="314" mass="34569">MLGICQALWYMHTRTPAVIHSDLKPSNIMVEWTSGGPHPKLLDFGLSRVITRNALTLGGTQEWSPQEVFNRTGAKCSADVYSFGLLIFFIATGESPPRLRLQDRRRQARSRARVRPWSPSWSPNCPFKASCKAIVSACLRDDEAQRPDIKAVHGRLLHLPREMNFAGAGYPYIEAMEILATQMDNLERWPLKDEEVGFSVSGHSGSSSSSSVRTPVRRPLALQPATSDGAMETSLLRLISRWNFNYSTSQLFCCDRHAGLHYARQTVSAALAKPCHPRPLPRTCNQCASCGILGVDGPVCDTCGSPQGSALTSL</sequence>